<gene>
    <name evidence="1" type="ORF">AUC70_04170</name>
</gene>
<accession>A0A1E3VP61</accession>
<dbReference type="Proteomes" id="UP000094172">
    <property type="component" value="Unassembled WGS sequence"/>
</dbReference>
<keyword evidence="2" id="KW-1185">Reference proteome</keyword>
<organism evidence="1 2">
    <name type="scientific">Methyloceanibacter stevinii</name>
    <dbReference type="NCBI Taxonomy" id="1774970"/>
    <lineage>
        <taxon>Bacteria</taxon>
        <taxon>Pseudomonadati</taxon>
        <taxon>Pseudomonadota</taxon>
        <taxon>Alphaproteobacteria</taxon>
        <taxon>Hyphomicrobiales</taxon>
        <taxon>Hyphomicrobiaceae</taxon>
        <taxon>Methyloceanibacter</taxon>
    </lineage>
</organism>
<dbReference type="AlphaFoldDB" id="A0A1E3VP61"/>
<evidence type="ECO:0008006" key="3">
    <source>
        <dbReference type="Google" id="ProtNLM"/>
    </source>
</evidence>
<protein>
    <recommendedName>
        <fullName evidence="3">Peptidase C51 domain-containing protein</fullName>
    </recommendedName>
</protein>
<proteinExistence type="predicted"/>
<evidence type="ECO:0000313" key="2">
    <source>
        <dbReference type="Proteomes" id="UP000094172"/>
    </source>
</evidence>
<comment type="caution">
    <text evidence="1">The sequence shown here is derived from an EMBL/GenBank/DDBJ whole genome shotgun (WGS) entry which is preliminary data.</text>
</comment>
<evidence type="ECO:0000313" key="1">
    <source>
        <dbReference type="EMBL" id="ODR95317.1"/>
    </source>
</evidence>
<reference evidence="1 2" key="1">
    <citation type="journal article" date="2016" name="Environ. Microbiol.">
        <title>New Methyloceanibacter diversity from North Sea sediments includes methanotroph containing solely the soluble methane monooxygenase.</title>
        <authorList>
            <person name="Vekeman B."/>
            <person name="Kerckhof F.M."/>
            <person name="Cremers G."/>
            <person name="de Vos P."/>
            <person name="Vandamme P."/>
            <person name="Boon N."/>
            <person name="Op den Camp H.J."/>
            <person name="Heylen K."/>
        </authorList>
    </citation>
    <scope>NUCLEOTIDE SEQUENCE [LARGE SCALE GENOMIC DNA]</scope>
    <source>
        <strain evidence="1 2">R-67176</strain>
    </source>
</reference>
<name>A0A1E3VP61_9HYPH</name>
<dbReference type="EMBL" id="LPWE01000011">
    <property type="protein sequence ID" value="ODR95317.1"/>
    <property type="molecule type" value="Genomic_DNA"/>
</dbReference>
<sequence length="77" mass="8473">MRTQLGGGPEYNLARNWAKRGRPLNGPRVGAVVVWSHHVGLITGRTKDGQWIVRSGNDGGRVRERPRSVAGAVFRKV</sequence>